<protein>
    <recommendedName>
        <fullName evidence="3">Nucleotidyltransferase</fullName>
    </recommendedName>
</protein>
<accession>A0ABU1I6G7</accession>
<keyword evidence="2" id="KW-1185">Reference proteome</keyword>
<dbReference type="RefSeq" id="WP_309825802.1">
    <property type="nucleotide sequence ID" value="NZ_JAVIZX010000001.1"/>
</dbReference>
<proteinExistence type="predicted"/>
<reference evidence="1 2" key="1">
    <citation type="submission" date="2023-08" db="EMBL/GenBank/DDBJ databases">
        <title>Functional and genomic diversity of the sorghum phyllosphere microbiome.</title>
        <authorList>
            <person name="Shade A."/>
        </authorList>
    </citation>
    <scope>NUCLEOTIDE SEQUENCE [LARGE SCALE GENOMIC DNA]</scope>
    <source>
        <strain evidence="1 2">SORGH_AS_0335</strain>
    </source>
</reference>
<comment type="caution">
    <text evidence="1">The sequence shown here is derived from an EMBL/GenBank/DDBJ whole genome shotgun (WGS) entry which is preliminary data.</text>
</comment>
<gene>
    <name evidence="1" type="ORF">QE399_000491</name>
</gene>
<dbReference type="Proteomes" id="UP001267710">
    <property type="component" value="Unassembled WGS sequence"/>
</dbReference>
<evidence type="ECO:0000313" key="1">
    <source>
        <dbReference type="EMBL" id="MDR6212802.1"/>
    </source>
</evidence>
<organism evidence="1 2">
    <name type="scientific">Paracidovorax wautersii</name>
    <dbReference type="NCBI Taxonomy" id="1177982"/>
    <lineage>
        <taxon>Bacteria</taxon>
        <taxon>Pseudomonadati</taxon>
        <taxon>Pseudomonadota</taxon>
        <taxon>Betaproteobacteria</taxon>
        <taxon>Burkholderiales</taxon>
        <taxon>Comamonadaceae</taxon>
        <taxon>Paracidovorax</taxon>
    </lineage>
</organism>
<name>A0ABU1I6G7_9BURK</name>
<evidence type="ECO:0000313" key="2">
    <source>
        <dbReference type="Proteomes" id="UP001267710"/>
    </source>
</evidence>
<evidence type="ECO:0008006" key="3">
    <source>
        <dbReference type="Google" id="ProtNLM"/>
    </source>
</evidence>
<sequence length="205" mass="22544">MENALATEIANAAARLVVEEGLEWGPAKRRAVKQLGLPARTALPDNDLVEDAVREYIGLFCADTQPAELRALRQLALVWMDRMAAFRPYLAGAVWHGTATRLSDIYLQLFCDDPKSAEIALIDHRVDYEPRTVTGFRGEPVEALSLSSRSPELAEMIGVHLMIYDLDDLRGALRPDARGRVPRGDAAAVQRLLQSLDATDLPASP</sequence>
<dbReference type="EMBL" id="JAVIZX010000001">
    <property type="protein sequence ID" value="MDR6212802.1"/>
    <property type="molecule type" value="Genomic_DNA"/>
</dbReference>